<name>G0V7L9_NAUCA</name>
<evidence type="ECO:0000256" key="1">
    <source>
        <dbReference type="SAM" id="MobiDB-lite"/>
    </source>
</evidence>
<dbReference type="HOGENOM" id="CLU_150136_0_0_1"/>
<dbReference type="eggNOG" id="ENOG502SA5C">
    <property type="taxonomic scope" value="Eukaryota"/>
</dbReference>
<gene>
    <name evidence="3" type="primary">NCAS0A09090</name>
    <name evidence="3" type="ordered locus">NCAS_0A09090</name>
</gene>
<protein>
    <submittedName>
        <fullName evidence="3">Uncharacterized protein</fullName>
    </submittedName>
</protein>
<dbReference type="GO" id="GO:0005783">
    <property type="term" value="C:endoplasmic reticulum"/>
    <property type="evidence" value="ECO:0007669"/>
    <property type="project" value="EnsemblFungi"/>
</dbReference>
<keyword evidence="2" id="KW-0812">Transmembrane</keyword>
<organism evidence="3 4">
    <name type="scientific">Naumovozyma castellii</name>
    <name type="common">Yeast</name>
    <name type="synonym">Saccharomyces castellii</name>
    <dbReference type="NCBI Taxonomy" id="27288"/>
    <lineage>
        <taxon>Eukaryota</taxon>
        <taxon>Fungi</taxon>
        <taxon>Dikarya</taxon>
        <taxon>Ascomycota</taxon>
        <taxon>Saccharomycotina</taxon>
        <taxon>Saccharomycetes</taxon>
        <taxon>Saccharomycetales</taxon>
        <taxon>Saccharomycetaceae</taxon>
        <taxon>Naumovozyma</taxon>
    </lineage>
</organism>
<evidence type="ECO:0000313" key="3">
    <source>
        <dbReference type="EMBL" id="CCC67467.1"/>
    </source>
</evidence>
<dbReference type="OMA" id="MDIFAYF"/>
<dbReference type="AlphaFoldDB" id="G0V7L9"/>
<keyword evidence="2" id="KW-1133">Transmembrane helix</keyword>
<feature type="region of interest" description="Disordered" evidence="1">
    <location>
        <begin position="119"/>
        <end position="138"/>
    </location>
</feature>
<dbReference type="RefSeq" id="XP_003673848.1">
    <property type="nucleotide sequence ID" value="XM_003673800.1"/>
</dbReference>
<keyword evidence="2" id="KW-0472">Membrane</keyword>
<dbReference type="EMBL" id="HE576752">
    <property type="protein sequence ID" value="CCC67467.1"/>
    <property type="molecule type" value="Genomic_DNA"/>
</dbReference>
<sequence length="138" mass="15662">MELVAYFIVLFVVILFLVILPILGNVGNFKIGKPSSGKEKVKSKRQRLKNAINDPNLLKFKLKDEDTKGASSANKFQLDSKTGLKRRVLGNSDNQDPNAFDYDIDELINEDRLEEEAEEAKRVGKFKGKERETYEALV</sequence>
<accession>G0V7L9</accession>
<keyword evidence="4" id="KW-1185">Reference proteome</keyword>
<dbReference type="OrthoDB" id="4092812at2759"/>
<reference evidence="3 4" key="1">
    <citation type="journal article" date="2011" name="Proc. Natl. Acad. Sci. U.S.A.">
        <title>Evolutionary erosion of yeast sex chromosomes by mating-type switching accidents.</title>
        <authorList>
            <person name="Gordon J.L."/>
            <person name="Armisen D."/>
            <person name="Proux-Wera E."/>
            <person name="Oheigeartaigh S.S."/>
            <person name="Byrne K.P."/>
            <person name="Wolfe K.H."/>
        </authorList>
    </citation>
    <scope>NUCLEOTIDE SEQUENCE [LARGE SCALE GENOMIC DNA]</scope>
    <source>
        <strain evidence="4">ATCC 76901 / BCRC 22586 / CBS 4309 / NBRC 1992 / NRRL Y-12630</strain>
    </source>
</reference>
<dbReference type="GeneID" id="96900946"/>
<reference key="2">
    <citation type="submission" date="2011-08" db="EMBL/GenBank/DDBJ databases">
        <title>Genome sequence of Naumovozyma castellii.</title>
        <authorList>
            <person name="Gordon J.L."/>
            <person name="Armisen D."/>
            <person name="Proux-Wera E."/>
            <person name="OhEigeartaigh S.S."/>
            <person name="Byrne K.P."/>
            <person name="Wolfe K.H."/>
        </authorList>
    </citation>
    <scope>NUCLEOTIDE SEQUENCE</scope>
    <source>
        <strain>Type strain:CBS 4309</strain>
    </source>
</reference>
<evidence type="ECO:0000256" key="2">
    <source>
        <dbReference type="SAM" id="Phobius"/>
    </source>
</evidence>
<proteinExistence type="predicted"/>
<feature type="transmembrane region" description="Helical" evidence="2">
    <location>
        <begin position="6"/>
        <end position="26"/>
    </location>
</feature>
<evidence type="ECO:0000313" key="4">
    <source>
        <dbReference type="Proteomes" id="UP000001640"/>
    </source>
</evidence>
<dbReference type="Proteomes" id="UP000001640">
    <property type="component" value="Chromosome 1"/>
</dbReference>
<dbReference type="KEGG" id="ncs:NCAS_0A09090"/>
<dbReference type="InParanoid" id="G0V7L9"/>
<dbReference type="FunCoup" id="G0V7L9">
    <property type="interactions" value="89"/>
</dbReference>